<evidence type="ECO:0000256" key="5">
    <source>
        <dbReference type="ARBA" id="ARBA00023125"/>
    </source>
</evidence>
<gene>
    <name evidence="10" type="ORF">BJ878DRAFT_506751</name>
</gene>
<comment type="similarity">
    <text evidence="2">Belongs to the DNA polymerase epsilon subunit B family.</text>
</comment>
<evidence type="ECO:0000259" key="9">
    <source>
        <dbReference type="Pfam" id="PF04042"/>
    </source>
</evidence>
<keyword evidence="11" id="KW-1185">Reference proteome</keyword>
<dbReference type="GO" id="GO:0006261">
    <property type="term" value="P:DNA-templated DNA replication"/>
    <property type="evidence" value="ECO:0007669"/>
    <property type="project" value="InterPro"/>
</dbReference>
<comment type="subcellular location">
    <subcellularLocation>
        <location evidence="1">Nucleus</location>
    </subcellularLocation>
</comment>
<keyword evidence="5" id="KW-0238">DNA-binding</keyword>
<evidence type="ECO:0000256" key="6">
    <source>
        <dbReference type="ARBA" id="ARBA00023242"/>
    </source>
</evidence>
<dbReference type="Pfam" id="PF04042">
    <property type="entry name" value="DNA_pol_E_B"/>
    <property type="match status" value="1"/>
</dbReference>
<evidence type="ECO:0000313" key="10">
    <source>
        <dbReference type="EMBL" id="KAG9244340.1"/>
    </source>
</evidence>
<dbReference type="PANTHER" id="PTHR12708">
    <property type="entry name" value="DNA POLYMERASE EPSILON SUBUNIT B"/>
    <property type="match status" value="1"/>
</dbReference>
<evidence type="ECO:0000256" key="8">
    <source>
        <dbReference type="SAM" id="MobiDB-lite"/>
    </source>
</evidence>
<dbReference type="InterPro" id="IPR016266">
    <property type="entry name" value="POLE2"/>
</dbReference>
<dbReference type="GO" id="GO:0008622">
    <property type="term" value="C:epsilon DNA polymerase complex"/>
    <property type="evidence" value="ECO:0007669"/>
    <property type="project" value="InterPro"/>
</dbReference>
<reference evidence="10" key="1">
    <citation type="journal article" date="2021" name="IMA Fungus">
        <title>Genomic characterization of three marine fungi, including Emericellopsis atlantica sp. nov. with signatures of a generalist lifestyle and marine biomass degradation.</title>
        <authorList>
            <person name="Hagestad O.C."/>
            <person name="Hou L."/>
            <person name="Andersen J.H."/>
            <person name="Hansen E.H."/>
            <person name="Altermark B."/>
            <person name="Li C."/>
            <person name="Kuhnert E."/>
            <person name="Cox R.J."/>
            <person name="Crous P.W."/>
            <person name="Spatafora J.W."/>
            <person name="Lail K."/>
            <person name="Amirebrahimi M."/>
            <person name="Lipzen A."/>
            <person name="Pangilinan J."/>
            <person name="Andreopoulos W."/>
            <person name="Hayes R.D."/>
            <person name="Ng V."/>
            <person name="Grigoriev I.V."/>
            <person name="Jackson S.A."/>
            <person name="Sutton T.D.S."/>
            <person name="Dobson A.D.W."/>
            <person name="Rama T."/>
        </authorList>
    </citation>
    <scope>NUCLEOTIDE SEQUENCE</scope>
    <source>
        <strain evidence="10">TRa3180A</strain>
    </source>
</reference>
<proteinExistence type="inferred from homology"/>
<name>A0A9P7Z3Q9_9HELO</name>
<accession>A0A9P7Z3Q9</accession>
<evidence type="ECO:0000256" key="1">
    <source>
        <dbReference type="ARBA" id="ARBA00004123"/>
    </source>
</evidence>
<evidence type="ECO:0000256" key="2">
    <source>
        <dbReference type="ARBA" id="ARBA00009560"/>
    </source>
</evidence>
<evidence type="ECO:0000256" key="3">
    <source>
        <dbReference type="ARBA" id="ARBA00016011"/>
    </source>
</evidence>
<evidence type="ECO:0000256" key="7">
    <source>
        <dbReference type="ARBA" id="ARBA00032930"/>
    </source>
</evidence>
<dbReference type="PANTHER" id="PTHR12708:SF0">
    <property type="entry name" value="DNA POLYMERASE EPSILON SUBUNIT 2"/>
    <property type="match status" value="1"/>
</dbReference>
<dbReference type="InterPro" id="IPR007185">
    <property type="entry name" value="DNA_pol_a/d/e_bsu"/>
</dbReference>
<feature type="domain" description="DNA polymerase alpha/delta/epsilon subunit B" evidence="9">
    <location>
        <begin position="469"/>
        <end position="749"/>
    </location>
</feature>
<keyword evidence="6" id="KW-0539">Nucleus</keyword>
<dbReference type="Proteomes" id="UP000887226">
    <property type="component" value="Unassembled WGS sequence"/>
</dbReference>
<organism evidence="10 11">
    <name type="scientific">Calycina marina</name>
    <dbReference type="NCBI Taxonomy" id="1763456"/>
    <lineage>
        <taxon>Eukaryota</taxon>
        <taxon>Fungi</taxon>
        <taxon>Dikarya</taxon>
        <taxon>Ascomycota</taxon>
        <taxon>Pezizomycotina</taxon>
        <taxon>Leotiomycetes</taxon>
        <taxon>Helotiales</taxon>
        <taxon>Pezizellaceae</taxon>
        <taxon>Calycina</taxon>
    </lineage>
</organism>
<keyword evidence="4" id="KW-0235">DNA replication</keyword>
<comment type="caution">
    <text evidence="10">The sequence shown here is derived from an EMBL/GenBank/DDBJ whole genome shotgun (WGS) entry which is preliminary data.</text>
</comment>
<dbReference type="AlphaFoldDB" id="A0A9P7Z3Q9"/>
<feature type="region of interest" description="Disordered" evidence="8">
    <location>
        <begin position="640"/>
        <end position="671"/>
    </location>
</feature>
<sequence>MSKPNHIKPKAAPIFKIPATPGAGLNPIPSSSPGFGTPIHPIRPFNAAAAPQKSNVLSIILPPATLRPLAFRVFTRKYGLTLTSSALQVLATFIGRHCGTGWREEGLGEKVLEEVAKSWKSRNGGVIVEGDSNDMKDILKNFEGSMNGGMVAAPRELSRHSSLGLGSSQHGEVSHTRLGLRPQLLEREDSQSSLGMSTLEVEYDEDDEGLRDPRKWMKVIDAFEQPRLVYNVGKKHFDKDPTKPSLLPQPSQKTQIFRNRYNLIHQRLLRNESFQAPTFDAANAPSFRGSNSTAATAQQSYKITPIANLLGRNGSNHMLLGLLTVSPTGTLAINDLTGSIALDLTRAKSLPEDGSWFAPGMIVIVDGLYEEENNNSGGGLGGNGGVGGTISGKFLGFSVGGPTCERRSVTLGLTGQNGEGEVTAGGGFGWVDFLGVGSERAVGSKMRKMEQRLIRNPARDDESGGRGRIIVVGELNLDQPAALQALKKLLGLYAAEPEKDTPMTFVLMGNFVQHAVMARGVSGGSIEYKEYFDSLASTLSEYPTLLQAATFIFVPGDNDGWASSFSAGAATPLPRKGVPEMFTSRIKRAFATANSEAEKDKGFKTNGEAIWTSNPSRVSVFGPTHEILLFRDNMSSRLRRTSVKLSTSEPADDEEFGTPPPPPTHPDPTEMEIDTDAQAVESHIDSAEPSEEPLSSDEHTARKLVKTILDQGYLSPFGMAIRPVLWDHVGALQVYPLPTAMVLADTDAPVFCITYERCHVMNPGSVVAPGRRGVARWVEYNIGSKTGRVREAQF</sequence>
<evidence type="ECO:0000313" key="11">
    <source>
        <dbReference type="Proteomes" id="UP000887226"/>
    </source>
</evidence>
<dbReference type="GO" id="GO:0003677">
    <property type="term" value="F:DNA binding"/>
    <property type="evidence" value="ECO:0007669"/>
    <property type="project" value="UniProtKB-KW"/>
</dbReference>
<dbReference type="EMBL" id="MU253913">
    <property type="protein sequence ID" value="KAG9244340.1"/>
    <property type="molecule type" value="Genomic_DNA"/>
</dbReference>
<dbReference type="OrthoDB" id="10254730at2759"/>
<evidence type="ECO:0000256" key="4">
    <source>
        <dbReference type="ARBA" id="ARBA00022705"/>
    </source>
</evidence>
<protein>
    <recommendedName>
        <fullName evidence="3">DNA polymerase epsilon subunit B</fullName>
    </recommendedName>
    <alternativeName>
        <fullName evidence="7">DNA polymerase II subunit 2</fullName>
    </alternativeName>
</protein>
<dbReference type="GO" id="GO:0042276">
    <property type="term" value="P:error-prone translesion synthesis"/>
    <property type="evidence" value="ECO:0007669"/>
    <property type="project" value="TreeGrafter"/>
</dbReference>